<keyword evidence="1" id="KW-0805">Transcription regulation</keyword>
<dbReference type="SUPFAM" id="SSF52172">
    <property type="entry name" value="CheY-like"/>
    <property type="match status" value="1"/>
</dbReference>
<dbReference type="PANTHER" id="PTHR44688">
    <property type="entry name" value="DNA-BINDING TRANSCRIPTIONAL ACTIVATOR DEVR_DOSR"/>
    <property type="match status" value="1"/>
</dbReference>
<feature type="domain" description="Response regulatory" evidence="6">
    <location>
        <begin position="8"/>
        <end position="125"/>
    </location>
</feature>
<evidence type="ECO:0000259" key="5">
    <source>
        <dbReference type="PROSITE" id="PS50043"/>
    </source>
</evidence>
<dbReference type="Proteomes" id="UP000287330">
    <property type="component" value="Unassembled WGS sequence"/>
</dbReference>
<dbReference type="PROSITE" id="PS50043">
    <property type="entry name" value="HTH_LUXR_2"/>
    <property type="match status" value="1"/>
</dbReference>
<dbReference type="Gene3D" id="3.40.50.2300">
    <property type="match status" value="1"/>
</dbReference>
<keyword evidence="4" id="KW-0597">Phosphoprotein</keyword>
<dbReference type="GO" id="GO:0003677">
    <property type="term" value="F:DNA binding"/>
    <property type="evidence" value="ECO:0007669"/>
    <property type="project" value="UniProtKB-KW"/>
</dbReference>
<gene>
    <name evidence="7" type="ORF">CWE25_00255</name>
</gene>
<keyword evidence="3" id="KW-0804">Transcription</keyword>
<dbReference type="GO" id="GO:0006355">
    <property type="term" value="P:regulation of DNA-templated transcription"/>
    <property type="evidence" value="ECO:0007669"/>
    <property type="project" value="InterPro"/>
</dbReference>
<dbReference type="GO" id="GO:0000160">
    <property type="term" value="P:phosphorelay signal transduction system"/>
    <property type="evidence" value="ECO:0007669"/>
    <property type="project" value="InterPro"/>
</dbReference>
<evidence type="ECO:0000313" key="8">
    <source>
        <dbReference type="Proteomes" id="UP000287330"/>
    </source>
</evidence>
<feature type="modified residue" description="4-aspartylphosphate" evidence="4">
    <location>
        <position position="60"/>
    </location>
</feature>
<evidence type="ECO:0000313" key="7">
    <source>
        <dbReference type="EMBL" id="RUO58069.1"/>
    </source>
</evidence>
<keyword evidence="2 7" id="KW-0238">DNA-binding</keyword>
<evidence type="ECO:0000256" key="3">
    <source>
        <dbReference type="ARBA" id="ARBA00023163"/>
    </source>
</evidence>
<evidence type="ECO:0000256" key="2">
    <source>
        <dbReference type="ARBA" id="ARBA00023125"/>
    </source>
</evidence>
<reference evidence="8" key="1">
    <citation type="journal article" date="2018" name="Front. Microbiol.">
        <title>Genome-Based Analysis Reveals the Taxonomy and Diversity of the Family Idiomarinaceae.</title>
        <authorList>
            <person name="Liu Y."/>
            <person name="Lai Q."/>
            <person name="Shao Z."/>
        </authorList>
    </citation>
    <scope>NUCLEOTIDE SEQUENCE [LARGE SCALE GENOMIC DNA]</scope>
    <source>
        <strain evidence="8">F23</strain>
    </source>
</reference>
<dbReference type="InterPro" id="IPR036388">
    <property type="entry name" value="WH-like_DNA-bd_sf"/>
</dbReference>
<dbReference type="Gene3D" id="1.10.10.10">
    <property type="entry name" value="Winged helix-like DNA-binding domain superfamily/Winged helix DNA-binding domain"/>
    <property type="match status" value="1"/>
</dbReference>
<dbReference type="InterPro" id="IPR001789">
    <property type="entry name" value="Sig_transdc_resp-reg_receiver"/>
</dbReference>
<sequence>MDETMQQTVYVVDDDELIQESLSLAFEQHDFAVACFSTAQDFLSHSQHHELPDQAALVLDLSLPDMHGLEVQTQLTQLGVAIPIIIYSGTADVPHTVKALTQGAYTLLQKPVSITTLVKTVQKAVAEFSTAQRQRQRVKQAQEQINKLSKRECDVARLAAQGLSAQKIAETLFISPRTAEAHKSNIFNKLGINSVASLAQYFALADTHH</sequence>
<dbReference type="InterPro" id="IPR016032">
    <property type="entry name" value="Sig_transdc_resp-reg_C-effctor"/>
</dbReference>
<dbReference type="Pfam" id="PF00196">
    <property type="entry name" value="GerE"/>
    <property type="match status" value="1"/>
</dbReference>
<accession>A0A432YAR4</accession>
<proteinExistence type="predicted"/>
<dbReference type="InterPro" id="IPR000792">
    <property type="entry name" value="Tscrpt_reg_LuxR_C"/>
</dbReference>
<comment type="caution">
    <text evidence="7">The sequence shown here is derived from an EMBL/GenBank/DDBJ whole genome shotgun (WGS) entry which is preliminary data.</text>
</comment>
<evidence type="ECO:0000256" key="1">
    <source>
        <dbReference type="ARBA" id="ARBA00023015"/>
    </source>
</evidence>
<dbReference type="AlphaFoldDB" id="A0A432YAR4"/>
<evidence type="ECO:0000256" key="4">
    <source>
        <dbReference type="PROSITE-ProRule" id="PRU00169"/>
    </source>
</evidence>
<dbReference type="CDD" id="cd06170">
    <property type="entry name" value="LuxR_C_like"/>
    <property type="match status" value="1"/>
</dbReference>
<dbReference type="PANTHER" id="PTHR44688:SF16">
    <property type="entry name" value="DNA-BINDING TRANSCRIPTIONAL ACTIVATOR DEVR_DOSR"/>
    <property type="match status" value="1"/>
</dbReference>
<organism evidence="7 8">
    <name type="scientific">Idiomarina fontislapidosi</name>
    <dbReference type="NCBI Taxonomy" id="263723"/>
    <lineage>
        <taxon>Bacteria</taxon>
        <taxon>Pseudomonadati</taxon>
        <taxon>Pseudomonadota</taxon>
        <taxon>Gammaproteobacteria</taxon>
        <taxon>Alteromonadales</taxon>
        <taxon>Idiomarinaceae</taxon>
        <taxon>Idiomarina</taxon>
    </lineage>
</organism>
<dbReference type="InterPro" id="IPR011006">
    <property type="entry name" value="CheY-like_superfamily"/>
</dbReference>
<dbReference type="OrthoDB" id="9802186at2"/>
<dbReference type="EMBL" id="PIPV01000001">
    <property type="protein sequence ID" value="RUO58069.1"/>
    <property type="molecule type" value="Genomic_DNA"/>
</dbReference>
<dbReference type="PROSITE" id="PS50110">
    <property type="entry name" value="RESPONSE_REGULATORY"/>
    <property type="match status" value="1"/>
</dbReference>
<dbReference type="PRINTS" id="PR00038">
    <property type="entry name" value="HTHLUXR"/>
</dbReference>
<dbReference type="SMART" id="SM00448">
    <property type="entry name" value="REC"/>
    <property type="match status" value="1"/>
</dbReference>
<dbReference type="SUPFAM" id="SSF46894">
    <property type="entry name" value="C-terminal effector domain of the bipartite response regulators"/>
    <property type="match status" value="1"/>
</dbReference>
<dbReference type="SMART" id="SM00421">
    <property type="entry name" value="HTH_LUXR"/>
    <property type="match status" value="1"/>
</dbReference>
<name>A0A432YAR4_9GAMM</name>
<feature type="domain" description="HTH luxR-type" evidence="5">
    <location>
        <begin position="141"/>
        <end position="206"/>
    </location>
</feature>
<keyword evidence="8" id="KW-1185">Reference proteome</keyword>
<evidence type="ECO:0000259" key="6">
    <source>
        <dbReference type="PROSITE" id="PS50110"/>
    </source>
</evidence>
<protein>
    <submittedName>
        <fullName evidence="7">DNA-binding response regulator</fullName>
    </submittedName>
</protein>
<dbReference type="Pfam" id="PF00072">
    <property type="entry name" value="Response_reg"/>
    <property type="match status" value="1"/>
</dbReference>